<evidence type="ECO:0000259" key="2">
    <source>
        <dbReference type="Pfam" id="PF13628"/>
    </source>
</evidence>
<evidence type="ECO:0000313" key="4">
    <source>
        <dbReference type="Proteomes" id="UP001499843"/>
    </source>
</evidence>
<dbReference type="Proteomes" id="UP001499843">
    <property type="component" value="Unassembled WGS sequence"/>
</dbReference>
<dbReference type="PROSITE" id="PS51257">
    <property type="entry name" value="PROKAR_LIPOPROTEIN"/>
    <property type="match status" value="1"/>
</dbReference>
<accession>A0ABN3CNC1</accession>
<reference evidence="3 4" key="1">
    <citation type="journal article" date="2019" name="Int. J. Syst. Evol. Microbiol.">
        <title>The Global Catalogue of Microorganisms (GCM) 10K type strain sequencing project: providing services to taxonomists for standard genome sequencing and annotation.</title>
        <authorList>
            <consortium name="The Broad Institute Genomics Platform"/>
            <consortium name="The Broad Institute Genome Sequencing Center for Infectious Disease"/>
            <person name="Wu L."/>
            <person name="Ma J."/>
        </authorList>
    </citation>
    <scope>NUCLEOTIDE SEQUENCE [LARGE SCALE GENOMIC DNA]</scope>
    <source>
        <strain evidence="3 4">JCM 16114</strain>
    </source>
</reference>
<sequence>MRTCLSLPLAAVTLALFTGCAADVAPNTAALPARTDTQPSEQDKEWMRAIHQGNLSEVQAGRLAMGKGTTKQVKAVGKLLVDDHTALGSKVTQAATQLGVELPTSPSKAQRAEVKRLRDSSGQDFDEDFLSGMIKAHRETLAATKTEVSKGANQTVKALAQTAQQSLQHHLDALEKAQES</sequence>
<proteinExistence type="predicted"/>
<name>A0ABN3CNC1_9ACTN</name>
<dbReference type="EMBL" id="BAAAQX010000018">
    <property type="protein sequence ID" value="GAA2210855.1"/>
    <property type="molecule type" value="Genomic_DNA"/>
</dbReference>
<dbReference type="RefSeq" id="WP_344482368.1">
    <property type="nucleotide sequence ID" value="NZ_BAAAQX010000018.1"/>
</dbReference>
<dbReference type="PANTHER" id="PTHR38593:SF1">
    <property type="entry name" value="BLR2558 PROTEIN"/>
    <property type="match status" value="1"/>
</dbReference>
<protein>
    <recommendedName>
        <fullName evidence="2">DUF4142 domain-containing protein</fullName>
    </recommendedName>
</protein>
<dbReference type="InterPro" id="IPR012347">
    <property type="entry name" value="Ferritin-like"/>
</dbReference>
<dbReference type="Pfam" id="PF13628">
    <property type="entry name" value="DUF4142"/>
    <property type="match status" value="1"/>
</dbReference>
<keyword evidence="4" id="KW-1185">Reference proteome</keyword>
<organism evidence="3 4">
    <name type="scientific">Nonomuraea monospora</name>
    <dbReference type="NCBI Taxonomy" id="568818"/>
    <lineage>
        <taxon>Bacteria</taxon>
        <taxon>Bacillati</taxon>
        <taxon>Actinomycetota</taxon>
        <taxon>Actinomycetes</taxon>
        <taxon>Streptosporangiales</taxon>
        <taxon>Streptosporangiaceae</taxon>
        <taxon>Nonomuraea</taxon>
    </lineage>
</organism>
<keyword evidence="1" id="KW-0732">Signal</keyword>
<dbReference type="Gene3D" id="1.20.1260.10">
    <property type="match status" value="1"/>
</dbReference>
<evidence type="ECO:0000313" key="3">
    <source>
        <dbReference type="EMBL" id="GAA2210855.1"/>
    </source>
</evidence>
<comment type="caution">
    <text evidence="3">The sequence shown here is derived from an EMBL/GenBank/DDBJ whole genome shotgun (WGS) entry which is preliminary data.</text>
</comment>
<dbReference type="PANTHER" id="PTHR38593">
    <property type="entry name" value="BLR2558 PROTEIN"/>
    <property type="match status" value="1"/>
</dbReference>
<gene>
    <name evidence="3" type="ORF">GCM10009850_063140</name>
</gene>
<feature type="domain" description="DUF4142" evidence="2">
    <location>
        <begin position="42"/>
        <end position="175"/>
    </location>
</feature>
<evidence type="ECO:0000256" key="1">
    <source>
        <dbReference type="SAM" id="SignalP"/>
    </source>
</evidence>
<dbReference type="InterPro" id="IPR025419">
    <property type="entry name" value="DUF4142"/>
</dbReference>
<feature type="chain" id="PRO_5047119749" description="DUF4142 domain-containing protein" evidence="1">
    <location>
        <begin position="22"/>
        <end position="180"/>
    </location>
</feature>
<feature type="signal peptide" evidence="1">
    <location>
        <begin position="1"/>
        <end position="21"/>
    </location>
</feature>